<evidence type="ECO:0000313" key="1">
    <source>
        <dbReference type="EMBL" id="KAH7902880.1"/>
    </source>
</evidence>
<accession>A0ACB7ZP68</accession>
<protein>
    <submittedName>
        <fullName evidence="1">Uncharacterized protein</fullName>
    </submittedName>
</protein>
<proteinExistence type="predicted"/>
<reference evidence="1" key="1">
    <citation type="journal article" date="2021" name="New Phytol.">
        <title>Evolutionary innovations through gain and loss of genes in the ectomycorrhizal Boletales.</title>
        <authorList>
            <person name="Wu G."/>
            <person name="Miyauchi S."/>
            <person name="Morin E."/>
            <person name="Kuo A."/>
            <person name="Drula E."/>
            <person name="Varga T."/>
            <person name="Kohler A."/>
            <person name="Feng B."/>
            <person name="Cao Y."/>
            <person name="Lipzen A."/>
            <person name="Daum C."/>
            <person name="Hundley H."/>
            <person name="Pangilinan J."/>
            <person name="Johnson J."/>
            <person name="Barry K."/>
            <person name="LaButti K."/>
            <person name="Ng V."/>
            <person name="Ahrendt S."/>
            <person name="Min B."/>
            <person name="Choi I.G."/>
            <person name="Park H."/>
            <person name="Plett J.M."/>
            <person name="Magnuson J."/>
            <person name="Spatafora J.W."/>
            <person name="Nagy L.G."/>
            <person name="Henrissat B."/>
            <person name="Grigoriev I.V."/>
            <person name="Yang Z.L."/>
            <person name="Xu J."/>
            <person name="Martin F.M."/>
        </authorList>
    </citation>
    <scope>NUCLEOTIDE SEQUENCE</scope>
    <source>
        <strain evidence="1">ATCC 28755</strain>
    </source>
</reference>
<name>A0ACB7ZP68_9AGAM</name>
<keyword evidence="2" id="KW-1185">Reference proteome</keyword>
<evidence type="ECO:0000313" key="2">
    <source>
        <dbReference type="Proteomes" id="UP000790377"/>
    </source>
</evidence>
<organism evidence="1 2">
    <name type="scientific">Hygrophoropsis aurantiaca</name>
    <dbReference type="NCBI Taxonomy" id="72124"/>
    <lineage>
        <taxon>Eukaryota</taxon>
        <taxon>Fungi</taxon>
        <taxon>Dikarya</taxon>
        <taxon>Basidiomycota</taxon>
        <taxon>Agaricomycotina</taxon>
        <taxon>Agaricomycetes</taxon>
        <taxon>Agaricomycetidae</taxon>
        <taxon>Boletales</taxon>
        <taxon>Coniophorineae</taxon>
        <taxon>Hygrophoropsidaceae</taxon>
        <taxon>Hygrophoropsis</taxon>
    </lineage>
</organism>
<gene>
    <name evidence="1" type="ORF">BJ138DRAFT_257217</name>
</gene>
<dbReference type="EMBL" id="MU269437">
    <property type="protein sequence ID" value="KAH7902880.1"/>
    <property type="molecule type" value="Genomic_DNA"/>
</dbReference>
<dbReference type="Proteomes" id="UP000790377">
    <property type="component" value="Unassembled WGS sequence"/>
</dbReference>
<comment type="caution">
    <text evidence="1">The sequence shown here is derived from an EMBL/GenBank/DDBJ whole genome shotgun (WGS) entry which is preliminary data.</text>
</comment>
<sequence length="289" mass="32592">MNLNDSSRYDQHSPWGCSHCLCLDTLKLMRNLDEELNPQNSPYQDDRFSMSVLTEWSFVLTDRHSGEDHEVIRDDLMNPEFDLVHWLFVQKSNRFDELIREKPDVQWHTPFEYEYGTDDLDPEDDSGDLFEHPDGSVTSEESDDLPGLVDAETDLDEEEVDSSGDVLEDIAIMVAAAAAGPSRRPSKPVADTNSLHRSAARVKDFDRVLPKPIVVIVHINGEPVCALLDSGSQSDFMSTTLADQLKLKREPLAKPLPVQLAASGSRTKVNYSTTVDLRYQEISEKRSIN</sequence>